<sequence length="583" mass="63332">MEREAAYSLFENFLRKKGIVDIDFKKELPALLNYARSLGCFLNPHTVHALTEWRKFEDELWARTIDDDKAAKRFGKSWRTIYNTLLRHEAEKRAVDSAIQMKRENEKFGETRSSEPTMPMPPAVSAVTMPMPGRPPLASGPKGEDAGVQPSALTSPNPDPPALPPPALPLPAPPPLNSNTATEPVPGAESDLAGAMAKERRESWAAFARKCMQEGDMDGLAALDMAFPVVYTPGPPDAQGQQVLNATITPLDWKLLTQLRATASQYGASGEPTRQILDYLWSSQVLLPVDCRTITKLIYSPHQLLLFNAHWQATVNHSVATQRGAGDPLYGVTADELLGLGHYLRVEAQALLGPDKCREVMRCVREAMDRVKDPGGTPLYMSIKQGKDEYFGTFIDKVADAITKAGVPDYLKGAILKQCALQNANTATKTVIGTLGANWSIEEALERLAQTPTPNQAFLGDAINTVGEGIKAQAESTQAQVLAALAPLQAITAKSTTAGYRLKCYRCGGTGHVRKNCTATGVWCQNCRSPSHNTVACRAGNGRASARNQSRARTQVALPVASSPPLASNPQQVAVSDWIWQQQ</sequence>
<dbReference type="Proteomes" id="UP000536260">
    <property type="component" value="Unassembled WGS sequence"/>
</dbReference>
<name>A0A7L3ANF3_9AVES</name>
<reference evidence="7 8" key="1">
    <citation type="submission" date="2019-09" db="EMBL/GenBank/DDBJ databases">
        <title>Bird 10,000 Genomes (B10K) Project - Family phase.</title>
        <authorList>
            <person name="Zhang G."/>
        </authorList>
    </citation>
    <scope>NUCLEOTIDE SEQUENCE [LARGE SCALE GENOMIC DNA]</scope>
    <source>
        <strain evidence="7">B10K-DU-003-42</strain>
        <tissue evidence="7">Mixed tissue sample</tissue>
    </source>
</reference>
<protein>
    <submittedName>
        <fullName evidence="7">GAK7 protein</fullName>
    </submittedName>
</protein>
<feature type="compositionally biased region" description="Pro residues" evidence="5">
    <location>
        <begin position="157"/>
        <end position="176"/>
    </location>
</feature>
<evidence type="ECO:0000256" key="1">
    <source>
        <dbReference type="ARBA" id="ARBA00022723"/>
    </source>
</evidence>
<dbReference type="InterPro" id="IPR001878">
    <property type="entry name" value="Znf_CCHC"/>
</dbReference>
<dbReference type="Pfam" id="PF19317">
    <property type="entry name" value="Gag_p24_C"/>
    <property type="match status" value="1"/>
</dbReference>
<keyword evidence="3" id="KW-0862">Zinc</keyword>
<dbReference type="Gene3D" id="1.10.1200.30">
    <property type="match status" value="1"/>
</dbReference>
<dbReference type="Pfam" id="PF00098">
    <property type="entry name" value="zf-CCHC"/>
    <property type="match status" value="1"/>
</dbReference>
<feature type="non-terminal residue" evidence="7">
    <location>
        <position position="583"/>
    </location>
</feature>
<dbReference type="InterPro" id="IPR045345">
    <property type="entry name" value="Gag_p24_C"/>
</dbReference>
<dbReference type="GO" id="GO:0016032">
    <property type="term" value="P:viral process"/>
    <property type="evidence" value="ECO:0007669"/>
    <property type="project" value="InterPro"/>
</dbReference>
<dbReference type="GO" id="GO:0003676">
    <property type="term" value="F:nucleic acid binding"/>
    <property type="evidence" value="ECO:0007669"/>
    <property type="project" value="InterPro"/>
</dbReference>
<dbReference type="EMBL" id="VZTO01005649">
    <property type="protein sequence ID" value="NXT19735.1"/>
    <property type="molecule type" value="Genomic_DNA"/>
</dbReference>
<evidence type="ECO:0000313" key="8">
    <source>
        <dbReference type="Proteomes" id="UP000536260"/>
    </source>
</evidence>
<keyword evidence="2 4" id="KW-0863">Zinc-finger</keyword>
<evidence type="ECO:0000256" key="4">
    <source>
        <dbReference type="PROSITE-ProRule" id="PRU00047"/>
    </source>
</evidence>
<dbReference type="GO" id="GO:0008270">
    <property type="term" value="F:zinc ion binding"/>
    <property type="evidence" value="ECO:0007669"/>
    <property type="project" value="UniProtKB-KW"/>
</dbReference>
<dbReference type="PANTHER" id="PTHR40389:SF3">
    <property type="entry name" value="IGE-BINDING PROTEIN"/>
    <property type="match status" value="1"/>
</dbReference>
<dbReference type="PROSITE" id="PS50158">
    <property type="entry name" value="ZF_CCHC"/>
    <property type="match status" value="1"/>
</dbReference>
<gene>
    <name evidence="7" type="primary">Ervk7_0</name>
    <name evidence="7" type="ORF">SYRPAR_R07401</name>
</gene>
<dbReference type="SMART" id="SM00343">
    <property type="entry name" value="ZnF_C2HC"/>
    <property type="match status" value="2"/>
</dbReference>
<dbReference type="InterPro" id="IPR036875">
    <property type="entry name" value="Znf_CCHC_sf"/>
</dbReference>
<dbReference type="SUPFAM" id="SSF47353">
    <property type="entry name" value="Retrovirus capsid dimerization domain-like"/>
    <property type="match status" value="1"/>
</dbReference>
<accession>A0A7L3ANF3</accession>
<evidence type="ECO:0000313" key="7">
    <source>
        <dbReference type="EMBL" id="NXT19735.1"/>
    </source>
</evidence>
<dbReference type="InterPro" id="IPR008916">
    <property type="entry name" value="Retrov_capsid_C"/>
</dbReference>
<feature type="non-terminal residue" evidence="7">
    <location>
        <position position="1"/>
    </location>
</feature>
<dbReference type="SUPFAM" id="SSF57756">
    <property type="entry name" value="Retrovirus zinc finger-like domains"/>
    <property type="match status" value="1"/>
</dbReference>
<dbReference type="Gene3D" id="4.10.60.10">
    <property type="entry name" value="Zinc finger, CCHC-type"/>
    <property type="match status" value="1"/>
</dbReference>
<comment type="caution">
    <text evidence="7">The sequence shown here is derived from an EMBL/GenBank/DDBJ whole genome shotgun (WGS) entry which is preliminary data.</text>
</comment>
<dbReference type="InterPro" id="IPR050195">
    <property type="entry name" value="Primate_lentivir_Gag_pol-like"/>
</dbReference>
<keyword evidence="1" id="KW-0479">Metal-binding</keyword>
<dbReference type="Pfam" id="PF00607">
    <property type="entry name" value="Gag_p24"/>
    <property type="match status" value="1"/>
</dbReference>
<dbReference type="PANTHER" id="PTHR40389">
    <property type="entry name" value="ENDOGENOUS RETROVIRUS GROUP K MEMBER 24 GAG POLYPROTEIN-RELATED"/>
    <property type="match status" value="1"/>
</dbReference>
<dbReference type="AlphaFoldDB" id="A0A7L3ANF3"/>
<proteinExistence type="predicted"/>
<dbReference type="SUPFAM" id="SSF47943">
    <property type="entry name" value="Retrovirus capsid protein, N-terminal core domain"/>
    <property type="match status" value="1"/>
</dbReference>
<dbReference type="Gene3D" id="1.10.375.10">
    <property type="entry name" value="Human Immunodeficiency Virus Type 1 Capsid Protein"/>
    <property type="match status" value="1"/>
</dbReference>
<feature type="region of interest" description="Disordered" evidence="5">
    <location>
        <begin position="104"/>
        <end position="188"/>
    </location>
</feature>
<keyword evidence="8" id="KW-1185">Reference proteome</keyword>
<evidence type="ECO:0000256" key="5">
    <source>
        <dbReference type="SAM" id="MobiDB-lite"/>
    </source>
</evidence>
<evidence type="ECO:0000256" key="3">
    <source>
        <dbReference type="ARBA" id="ARBA00022833"/>
    </source>
</evidence>
<evidence type="ECO:0000259" key="6">
    <source>
        <dbReference type="PROSITE" id="PS50158"/>
    </source>
</evidence>
<dbReference type="InterPro" id="IPR008919">
    <property type="entry name" value="Retrov_capsid_N"/>
</dbReference>
<organism evidence="7 8">
    <name type="scientific">Syrrhaptes paradoxus</name>
    <name type="common">Pallas's sandgrouse</name>
    <dbReference type="NCBI Taxonomy" id="302527"/>
    <lineage>
        <taxon>Eukaryota</taxon>
        <taxon>Metazoa</taxon>
        <taxon>Chordata</taxon>
        <taxon>Craniata</taxon>
        <taxon>Vertebrata</taxon>
        <taxon>Euteleostomi</taxon>
        <taxon>Archelosauria</taxon>
        <taxon>Archosauria</taxon>
        <taxon>Dinosauria</taxon>
        <taxon>Saurischia</taxon>
        <taxon>Theropoda</taxon>
        <taxon>Coelurosauria</taxon>
        <taxon>Aves</taxon>
        <taxon>Neognathae</taxon>
        <taxon>Neoaves</taxon>
        <taxon>Columbimorphae</taxon>
        <taxon>Pterocliformes</taxon>
        <taxon>Pteroclidae</taxon>
        <taxon>Syrrhaptes</taxon>
    </lineage>
</organism>
<feature type="domain" description="CCHC-type" evidence="6">
    <location>
        <begin position="503"/>
        <end position="517"/>
    </location>
</feature>
<feature type="compositionally biased region" description="Basic and acidic residues" evidence="5">
    <location>
        <begin position="104"/>
        <end position="113"/>
    </location>
</feature>
<evidence type="ECO:0000256" key="2">
    <source>
        <dbReference type="ARBA" id="ARBA00022771"/>
    </source>
</evidence>